<feature type="non-terminal residue" evidence="1">
    <location>
        <position position="1"/>
    </location>
</feature>
<gene>
    <name evidence="1" type="ORF">MNBD_BACTEROID02-1823</name>
</gene>
<proteinExistence type="predicted"/>
<reference evidence="1" key="1">
    <citation type="submission" date="2018-06" db="EMBL/GenBank/DDBJ databases">
        <authorList>
            <person name="Zhirakovskaya E."/>
        </authorList>
    </citation>
    <scope>NUCLEOTIDE SEQUENCE</scope>
</reference>
<sequence length="56" mass="7119">NVVEWNYRVTQPLLYNTNLYEQEINYSPHIDYGIEVNYKLFMYFKFFQQKYKQKLR</sequence>
<dbReference type="EMBL" id="UOEB01000301">
    <property type="protein sequence ID" value="VAV86151.1"/>
    <property type="molecule type" value="Genomic_DNA"/>
</dbReference>
<dbReference type="AlphaFoldDB" id="A0A3B0R1N6"/>
<accession>A0A3B0R1N6</accession>
<organism evidence="1">
    <name type="scientific">hydrothermal vent metagenome</name>
    <dbReference type="NCBI Taxonomy" id="652676"/>
    <lineage>
        <taxon>unclassified sequences</taxon>
        <taxon>metagenomes</taxon>
        <taxon>ecological metagenomes</taxon>
    </lineage>
</organism>
<protein>
    <submittedName>
        <fullName evidence="1">Uncharacterized protein</fullName>
    </submittedName>
</protein>
<evidence type="ECO:0000313" key="1">
    <source>
        <dbReference type="EMBL" id="VAV86151.1"/>
    </source>
</evidence>
<name>A0A3B0R1N6_9ZZZZ</name>